<dbReference type="EMBL" id="JBHUCP010000006">
    <property type="protein sequence ID" value="MFD1529845.1"/>
    <property type="molecule type" value="Genomic_DNA"/>
</dbReference>
<accession>A0ABW4FGR7</accession>
<evidence type="ECO:0008006" key="4">
    <source>
        <dbReference type="Google" id="ProtNLM"/>
    </source>
</evidence>
<dbReference type="RefSeq" id="WP_343975950.1">
    <property type="nucleotide sequence ID" value="NZ_BAAAJG010000008.1"/>
</dbReference>
<feature type="signal peptide" evidence="1">
    <location>
        <begin position="1"/>
        <end position="23"/>
    </location>
</feature>
<protein>
    <recommendedName>
        <fullName evidence="4">DUF3558 domain-containing protein</fullName>
    </recommendedName>
</protein>
<evidence type="ECO:0000313" key="3">
    <source>
        <dbReference type="Proteomes" id="UP001597145"/>
    </source>
</evidence>
<reference evidence="3" key="1">
    <citation type="journal article" date="2019" name="Int. J. Syst. Evol. Microbiol.">
        <title>The Global Catalogue of Microorganisms (GCM) 10K type strain sequencing project: providing services to taxonomists for standard genome sequencing and annotation.</title>
        <authorList>
            <consortium name="The Broad Institute Genomics Platform"/>
            <consortium name="The Broad Institute Genome Sequencing Center for Infectious Disease"/>
            <person name="Wu L."/>
            <person name="Ma J."/>
        </authorList>
    </citation>
    <scope>NUCLEOTIDE SEQUENCE [LARGE SCALE GENOMIC DNA]</scope>
    <source>
        <strain evidence="3">JCM 12165</strain>
    </source>
</reference>
<keyword evidence="1" id="KW-0732">Signal</keyword>
<proteinExistence type="predicted"/>
<feature type="chain" id="PRO_5047305378" description="DUF3558 domain-containing protein" evidence="1">
    <location>
        <begin position="24"/>
        <end position="170"/>
    </location>
</feature>
<organism evidence="2 3">
    <name type="scientific">Pseudonocardia aurantiaca</name>
    <dbReference type="NCBI Taxonomy" id="75290"/>
    <lineage>
        <taxon>Bacteria</taxon>
        <taxon>Bacillati</taxon>
        <taxon>Actinomycetota</taxon>
        <taxon>Actinomycetes</taxon>
        <taxon>Pseudonocardiales</taxon>
        <taxon>Pseudonocardiaceae</taxon>
        <taxon>Pseudonocardia</taxon>
    </lineage>
</organism>
<comment type="caution">
    <text evidence="2">The sequence shown here is derived from an EMBL/GenBank/DDBJ whole genome shotgun (WGS) entry which is preliminary data.</text>
</comment>
<evidence type="ECO:0000313" key="2">
    <source>
        <dbReference type="EMBL" id="MFD1529845.1"/>
    </source>
</evidence>
<evidence type="ECO:0000256" key="1">
    <source>
        <dbReference type="SAM" id="SignalP"/>
    </source>
</evidence>
<dbReference type="PROSITE" id="PS51257">
    <property type="entry name" value="PROKAR_LIPOPROTEIN"/>
    <property type="match status" value="1"/>
</dbReference>
<dbReference type="Proteomes" id="UP001597145">
    <property type="component" value="Unassembled WGS sequence"/>
</dbReference>
<keyword evidence="3" id="KW-1185">Reference proteome</keyword>
<name>A0ABW4FGR7_9PSEU</name>
<sequence length="170" mass="16801">MINRSARAGGVFLGAALLAGCTAGPDPVVTPAPPPPPAACMLDLPTFAATTGLTWTPDASTASDTRCVYDPTTHSIPADGPAFVTVDVAAMPGTDPAAELATVAELCAAGSRAEVTTGDGGFVCRFQGGSVFAAMARRGQVVTLAASAVPPGTTAAQLVVAFDQQLTALG</sequence>
<gene>
    <name evidence="2" type="ORF">ACFSCY_10365</name>
</gene>